<feature type="transmembrane region" description="Helical" evidence="6">
    <location>
        <begin position="306"/>
        <end position="324"/>
    </location>
</feature>
<comment type="caution">
    <text evidence="7">The sequence shown here is derived from an EMBL/GenBank/DDBJ whole genome shotgun (WGS) entry which is preliminary data.</text>
</comment>
<gene>
    <name evidence="7" type="ORF">GS601_07490</name>
</gene>
<dbReference type="GO" id="GO:0043190">
    <property type="term" value="C:ATP-binding cassette (ABC) transporter complex"/>
    <property type="evidence" value="ECO:0007669"/>
    <property type="project" value="TreeGrafter"/>
</dbReference>
<dbReference type="PANTHER" id="PTHR33529:SF6">
    <property type="entry name" value="YJGP_YJGQ FAMILY PERMEASE"/>
    <property type="match status" value="1"/>
</dbReference>
<evidence type="ECO:0000313" key="7">
    <source>
        <dbReference type="EMBL" id="NDJ17131.1"/>
    </source>
</evidence>
<dbReference type="Pfam" id="PF03739">
    <property type="entry name" value="LptF_LptG"/>
    <property type="match status" value="1"/>
</dbReference>
<evidence type="ECO:0000313" key="8">
    <source>
        <dbReference type="Proteomes" id="UP000646053"/>
    </source>
</evidence>
<evidence type="ECO:0000256" key="4">
    <source>
        <dbReference type="ARBA" id="ARBA00022989"/>
    </source>
</evidence>
<dbReference type="Proteomes" id="UP000646053">
    <property type="component" value="Unassembled WGS sequence"/>
</dbReference>
<keyword evidence="2" id="KW-1003">Cell membrane</keyword>
<keyword evidence="5 6" id="KW-0472">Membrane</keyword>
<feature type="transmembrane region" description="Helical" evidence="6">
    <location>
        <begin position="360"/>
        <end position="382"/>
    </location>
</feature>
<sequence>MSSFPKARPVRRSLISVLDRYIAKQFAGPFVFGVAAFSSILVSVGSVFDLIRKMTELGLPFAIASRVFLLQLPEFVSLSFPMATLLSTLMVYTRLSTDSELIALRSAGISVYRLIAPAIVLSLLVTALTFGFNEAIVPMAKYQASTTLESALKADKPTFQERNIRFEQMKDVKQPDGTKVQMLQRLFYARAFDGQRMRGLTVLDFSQEGLNQIITSESAVWNGKQSTWDFYDGTIYIVAPDGSYRNILRFDQQQIQLPRTPLDLASRNPDSAEMNIEEVREYLKIVEQSGDERRIRKLHLRIQQKFAFPFVCLVFGLTGATLGIRPQRAGKGTSFAISILIIFTYYLLSFICDSLGQLELLTPTIAAWLPTILGLSAGAILLTRAAR</sequence>
<proteinExistence type="predicted"/>
<dbReference type="GO" id="GO:0015920">
    <property type="term" value="P:lipopolysaccharide transport"/>
    <property type="evidence" value="ECO:0007669"/>
    <property type="project" value="TreeGrafter"/>
</dbReference>
<protein>
    <submittedName>
        <fullName evidence="7">LptF/LptG family permease</fullName>
    </submittedName>
</protein>
<evidence type="ECO:0000256" key="6">
    <source>
        <dbReference type="SAM" id="Phobius"/>
    </source>
</evidence>
<organism evidence="7 8">
    <name type="scientific">Myxacorys almedinensis A</name>
    <dbReference type="NCBI Taxonomy" id="2690445"/>
    <lineage>
        <taxon>Bacteria</taxon>
        <taxon>Bacillati</taxon>
        <taxon>Cyanobacteriota</taxon>
        <taxon>Cyanophyceae</taxon>
        <taxon>Leptolyngbyales</taxon>
        <taxon>Leptolyngbyaceae</taxon>
        <taxon>Myxacorys</taxon>
        <taxon>Myxacorys almedinensis</taxon>
    </lineage>
</organism>
<evidence type="ECO:0000256" key="1">
    <source>
        <dbReference type="ARBA" id="ARBA00004651"/>
    </source>
</evidence>
<feature type="transmembrane region" description="Helical" evidence="6">
    <location>
        <begin position="112"/>
        <end position="132"/>
    </location>
</feature>
<dbReference type="InterPro" id="IPR005495">
    <property type="entry name" value="LptG/LptF_permease"/>
</dbReference>
<accession>A0A8J7Z2S9</accession>
<reference evidence="7" key="1">
    <citation type="submission" date="2019-12" db="EMBL/GenBank/DDBJ databases">
        <title>High-Quality draft genome sequences of three cyanobacteria isolated from the limestone walls of the Old Cathedral of Coimbra.</title>
        <authorList>
            <person name="Tiago I."/>
            <person name="Soares F."/>
            <person name="Portugal A."/>
        </authorList>
    </citation>
    <scope>NUCLEOTIDE SEQUENCE</scope>
    <source>
        <strain evidence="7">A</strain>
    </source>
</reference>
<feature type="transmembrane region" description="Helical" evidence="6">
    <location>
        <begin position="330"/>
        <end position="348"/>
    </location>
</feature>
<name>A0A8J7Z2S9_9CYAN</name>
<keyword evidence="8" id="KW-1185">Reference proteome</keyword>
<dbReference type="PANTHER" id="PTHR33529">
    <property type="entry name" value="SLR0882 PROTEIN-RELATED"/>
    <property type="match status" value="1"/>
</dbReference>
<dbReference type="EMBL" id="WVIE01000007">
    <property type="protein sequence ID" value="NDJ17131.1"/>
    <property type="molecule type" value="Genomic_DNA"/>
</dbReference>
<evidence type="ECO:0000256" key="2">
    <source>
        <dbReference type="ARBA" id="ARBA00022475"/>
    </source>
</evidence>
<keyword evidence="3 6" id="KW-0812">Transmembrane</keyword>
<comment type="subcellular location">
    <subcellularLocation>
        <location evidence="1">Cell membrane</location>
        <topology evidence="1">Multi-pass membrane protein</topology>
    </subcellularLocation>
</comment>
<dbReference type="RefSeq" id="WP_162422651.1">
    <property type="nucleotide sequence ID" value="NZ_WVIE01000007.1"/>
</dbReference>
<evidence type="ECO:0000256" key="5">
    <source>
        <dbReference type="ARBA" id="ARBA00023136"/>
    </source>
</evidence>
<feature type="transmembrane region" description="Helical" evidence="6">
    <location>
        <begin position="30"/>
        <end position="51"/>
    </location>
</feature>
<keyword evidence="4 6" id="KW-1133">Transmembrane helix</keyword>
<feature type="transmembrane region" description="Helical" evidence="6">
    <location>
        <begin position="72"/>
        <end position="92"/>
    </location>
</feature>
<evidence type="ECO:0000256" key="3">
    <source>
        <dbReference type="ARBA" id="ARBA00022692"/>
    </source>
</evidence>
<dbReference type="AlphaFoldDB" id="A0A8J7Z2S9"/>